<feature type="domain" description="HTH LytTR-type" evidence="3">
    <location>
        <begin position="146"/>
        <end position="253"/>
    </location>
</feature>
<keyword evidence="1" id="KW-0597">Phosphoprotein</keyword>
<dbReference type="Proteomes" id="UP000190057">
    <property type="component" value="Chromosome"/>
</dbReference>
<dbReference type="PROSITE" id="PS50930">
    <property type="entry name" value="HTH_LYTTR"/>
    <property type="match status" value="1"/>
</dbReference>
<evidence type="ECO:0000313" key="5">
    <source>
        <dbReference type="Proteomes" id="UP000190057"/>
    </source>
</evidence>
<keyword evidence="4" id="KW-0238">DNA-binding</keyword>
<feature type="domain" description="Response regulatory" evidence="2">
    <location>
        <begin position="2"/>
        <end position="116"/>
    </location>
</feature>
<dbReference type="RefSeq" id="WP_009088362.1">
    <property type="nucleotide sequence ID" value="NZ_ANIW01000053.1"/>
</dbReference>
<evidence type="ECO:0000259" key="3">
    <source>
        <dbReference type="PROSITE" id="PS50930"/>
    </source>
</evidence>
<proteinExistence type="predicted"/>
<keyword evidence="5" id="KW-1185">Reference proteome</keyword>
<dbReference type="InterPro" id="IPR046947">
    <property type="entry name" value="LytR-like"/>
</dbReference>
<dbReference type="SMART" id="SM00850">
    <property type="entry name" value="LytTR"/>
    <property type="match status" value="1"/>
</dbReference>
<dbReference type="SUPFAM" id="SSF52172">
    <property type="entry name" value="CheY-like"/>
    <property type="match status" value="1"/>
</dbReference>
<evidence type="ECO:0000313" key="4">
    <source>
        <dbReference type="EMBL" id="ATC35207.1"/>
    </source>
</evidence>
<evidence type="ECO:0000259" key="2">
    <source>
        <dbReference type="PROSITE" id="PS50110"/>
    </source>
</evidence>
<organism evidence="4 5">
    <name type="scientific">Elizabethkingia anophelis R26</name>
    <dbReference type="NCBI Taxonomy" id="1246994"/>
    <lineage>
        <taxon>Bacteria</taxon>
        <taxon>Pseudomonadati</taxon>
        <taxon>Bacteroidota</taxon>
        <taxon>Flavobacteriia</taxon>
        <taxon>Flavobacteriales</taxon>
        <taxon>Weeksellaceae</taxon>
        <taxon>Elizabethkingia</taxon>
    </lineage>
</organism>
<gene>
    <name evidence="4" type="ORF">BAZ09_002855</name>
</gene>
<dbReference type="InterPro" id="IPR007492">
    <property type="entry name" value="LytTR_DNA-bd_dom"/>
</dbReference>
<dbReference type="InterPro" id="IPR001789">
    <property type="entry name" value="Sig_transdc_resp-reg_receiver"/>
</dbReference>
<dbReference type="InterPro" id="IPR011006">
    <property type="entry name" value="CheY-like_superfamily"/>
</dbReference>
<dbReference type="Pfam" id="PF00072">
    <property type="entry name" value="Response_reg"/>
    <property type="match status" value="1"/>
</dbReference>
<evidence type="ECO:0000256" key="1">
    <source>
        <dbReference type="PROSITE-ProRule" id="PRU00169"/>
    </source>
</evidence>
<dbReference type="PANTHER" id="PTHR37299">
    <property type="entry name" value="TRANSCRIPTIONAL REGULATOR-RELATED"/>
    <property type="match status" value="1"/>
</dbReference>
<dbReference type="PANTHER" id="PTHR37299:SF1">
    <property type="entry name" value="STAGE 0 SPORULATION PROTEIN A HOMOLOG"/>
    <property type="match status" value="1"/>
</dbReference>
<name>A0ABM6MQ26_9FLAO</name>
<dbReference type="Gene3D" id="3.40.50.2300">
    <property type="match status" value="1"/>
</dbReference>
<dbReference type="GO" id="GO:0003677">
    <property type="term" value="F:DNA binding"/>
    <property type="evidence" value="ECO:0007669"/>
    <property type="project" value="UniProtKB-KW"/>
</dbReference>
<feature type="modified residue" description="4-aspartylphosphate" evidence="1">
    <location>
        <position position="55"/>
    </location>
</feature>
<dbReference type="GeneID" id="56683397"/>
<dbReference type="SMART" id="SM00448">
    <property type="entry name" value="REC"/>
    <property type="match status" value="1"/>
</dbReference>
<reference evidence="4 5" key="1">
    <citation type="submission" date="2017-09" db="EMBL/GenBank/DDBJ databases">
        <title>Complete circularized genomes of four mosquito-derived Elizabethkingia anophelis isolates.</title>
        <authorList>
            <person name="Nicholson A.C."/>
            <person name="Xu J."/>
        </authorList>
    </citation>
    <scope>NUCLEOTIDE SEQUENCE [LARGE SCALE GENOMIC DNA]</scope>
    <source>
        <strain evidence="4 5">R26</strain>
    </source>
</reference>
<sequence>MNILIIEDERPNAERLKRLILGIKPQANILSVLESVSESVEWLDSHEKPDLIMMDIKLSDGLSFEIFDKTQLVDVPIIFTTAYDEYAIKAFKQYSIDYLLKPVDKDELAMAFEKYDQLDIMVNKATNPSIEKLLDEFRSKNYRTRFLLSYRDGFKTVMVSDVLYFYSEQKITKARLTDGTDEIIPHTMDELEQQLDPKLFFRANRQFIICINAVEHVYNYFNNKLKVTMRKNTDVEIIVSRDKAPLLKNWMGY</sequence>
<dbReference type="PROSITE" id="PS50110">
    <property type="entry name" value="RESPONSE_REGULATORY"/>
    <property type="match status" value="1"/>
</dbReference>
<dbReference type="Gene3D" id="2.40.50.1020">
    <property type="entry name" value="LytTr DNA-binding domain"/>
    <property type="match status" value="1"/>
</dbReference>
<accession>A0ABM6MQ26</accession>
<dbReference type="EMBL" id="CP023401">
    <property type="protein sequence ID" value="ATC35207.1"/>
    <property type="molecule type" value="Genomic_DNA"/>
</dbReference>
<protein>
    <submittedName>
        <fullName evidence="4">DNA-binding response regulator</fullName>
    </submittedName>
</protein>
<dbReference type="Pfam" id="PF04397">
    <property type="entry name" value="LytTR"/>
    <property type="match status" value="1"/>
</dbReference>